<dbReference type="Proteomes" id="UP000019426">
    <property type="component" value="Chromosome M2/40_rep1"/>
</dbReference>
<reference evidence="1 2" key="1">
    <citation type="submission" date="2013-11" db="EMBL/GenBank/DDBJ databases">
        <title>Complete genome sequence of Clostridum sp. M2/40.</title>
        <authorList>
            <person name="Wibberg D."/>
            <person name="Puehler A."/>
            <person name="Schlueter A."/>
        </authorList>
    </citation>
    <scope>NUCLEOTIDE SEQUENCE [LARGE SCALE GENOMIC DNA]</scope>
    <source>
        <strain evidence="2">M2/40</strain>
    </source>
</reference>
<dbReference type="AlphaFoldDB" id="W6SFR1"/>
<dbReference type="eggNOG" id="ENOG5030GY1">
    <property type="taxonomic scope" value="Bacteria"/>
</dbReference>
<accession>W6SFR1</accession>
<dbReference type="OrthoDB" id="1919885at2"/>
<gene>
    <name evidence="1" type="ORF">CM240_1366</name>
</gene>
<evidence type="ECO:0000313" key="2">
    <source>
        <dbReference type="Proteomes" id="UP000019426"/>
    </source>
</evidence>
<evidence type="ECO:0000313" key="1">
    <source>
        <dbReference type="EMBL" id="CDM68525.1"/>
    </source>
</evidence>
<organism evidence="1 2">
    <name type="scientific">Clostridium bornimense</name>
    <dbReference type="NCBI Taxonomy" id="1216932"/>
    <lineage>
        <taxon>Bacteria</taxon>
        <taxon>Bacillati</taxon>
        <taxon>Bacillota</taxon>
        <taxon>Clostridia</taxon>
        <taxon>Eubacteriales</taxon>
        <taxon>Clostridiaceae</taxon>
        <taxon>Clostridium</taxon>
    </lineage>
</organism>
<dbReference type="HOGENOM" id="CLU_1080554_0_0_9"/>
<keyword evidence="2" id="KW-1185">Reference proteome</keyword>
<dbReference type="EMBL" id="HG917868">
    <property type="protein sequence ID" value="CDM68525.1"/>
    <property type="molecule type" value="Genomic_DNA"/>
</dbReference>
<protein>
    <submittedName>
        <fullName evidence="1">Uncharacterized protein</fullName>
    </submittedName>
</protein>
<dbReference type="RefSeq" id="WP_044037631.1">
    <property type="nucleotide sequence ID" value="NZ_HG917868.1"/>
</dbReference>
<dbReference type="KEGG" id="clt:CM240_1366"/>
<sequence>MYINRNVCNSNLISTYMKNLNTSNTTNSYKKTTSNLLSKNSNTSNLKYSNRLKGNLTELKFENNILNIERNTPYKVKTLLHGYSDITITNSGVERLSSILNPDVDYRDYLSTDEIEDSGRVFDFINILNKNISYDEKIDLIRIFFPQTKEGKAILEGMGAETNNYISLDGGENYVYFDESGWLYTNEELMNLRNGYLNENFFKLGFTKDSKMIIDGTEYKLNDNGYITGIPEDAICTPSHVELIK</sequence>
<name>W6SFR1_9CLOT</name>
<dbReference type="PATRIC" id="fig|1216932.3.peg.1361"/>
<proteinExistence type="predicted"/>